<accession>A0A6J4KF46</accession>
<protein>
    <submittedName>
        <fullName evidence="2">Uncharacterized protein</fullName>
    </submittedName>
</protein>
<proteinExistence type="predicted"/>
<sequence>MLALHTEGGLSRIRTAPHGNHAAAIAADAPRQCSAVDKKRP</sequence>
<dbReference type="AlphaFoldDB" id="A0A6J4KF46"/>
<evidence type="ECO:0000256" key="1">
    <source>
        <dbReference type="SAM" id="MobiDB-lite"/>
    </source>
</evidence>
<name>A0A6J4KF46_9GAMM</name>
<feature type="region of interest" description="Disordered" evidence="1">
    <location>
        <begin position="21"/>
        <end position="41"/>
    </location>
</feature>
<reference evidence="2" key="1">
    <citation type="submission" date="2020-02" db="EMBL/GenBank/DDBJ databases">
        <authorList>
            <person name="Meier V. D."/>
        </authorList>
    </citation>
    <scope>NUCLEOTIDE SEQUENCE</scope>
    <source>
        <strain evidence="2">AVDCRST_MAG71</strain>
    </source>
</reference>
<dbReference type="EMBL" id="CADCUA010000082">
    <property type="protein sequence ID" value="CAA9304163.1"/>
    <property type="molecule type" value="Genomic_DNA"/>
</dbReference>
<gene>
    <name evidence="2" type="ORF">AVDCRST_MAG71-296</name>
</gene>
<evidence type="ECO:0000313" key="2">
    <source>
        <dbReference type="EMBL" id="CAA9304163.1"/>
    </source>
</evidence>
<organism evidence="2">
    <name type="scientific">uncultured Lysobacter sp</name>
    <dbReference type="NCBI Taxonomy" id="271060"/>
    <lineage>
        <taxon>Bacteria</taxon>
        <taxon>Pseudomonadati</taxon>
        <taxon>Pseudomonadota</taxon>
        <taxon>Gammaproteobacteria</taxon>
        <taxon>Lysobacterales</taxon>
        <taxon>Lysobacteraceae</taxon>
        <taxon>Lysobacter</taxon>
        <taxon>environmental samples</taxon>
    </lineage>
</organism>